<keyword evidence="5" id="KW-1185">Reference proteome</keyword>
<reference evidence="4 5" key="1">
    <citation type="submission" date="2021-09" db="EMBL/GenBank/DDBJ databases">
        <title>The complete genome sequence of a new microorganism.</title>
        <authorList>
            <person name="Zi Z."/>
        </authorList>
    </citation>
    <scope>NUCLEOTIDE SEQUENCE [LARGE SCALE GENOMIC DNA]</scope>
    <source>
        <strain evidence="4 5">WGZ8</strain>
    </source>
</reference>
<proteinExistence type="inferred from homology"/>
<dbReference type="InterPro" id="IPR002480">
    <property type="entry name" value="DAHP_synth_2"/>
</dbReference>
<name>A0ABS7VLS3_9HYPH</name>
<evidence type="ECO:0000256" key="3">
    <source>
        <dbReference type="RuleBase" id="RU363071"/>
    </source>
</evidence>
<evidence type="ECO:0000256" key="2">
    <source>
        <dbReference type="ARBA" id="ARBA00022679"/>
    </source>
</evidence>
<evidence type="ECO:0000313" key="5">
    <source>
        <dbReference type="Proteomes" id="UP000704176"/>
    </source>
</evidence>
<sequence>MNERWTPESWRNKPIQQVPAYPDLEALGNVEQQLAGFPPLVFAGEARKLKQALGKVAKGEAFLLQGGDCAESFAEHSADNIRDFFRLFLQMAVVLTFAGSSPVVKVGRSAGQFAKPRSSDTETIGGVELPSYRGDIINDIAFTPEARIPDPRRQVEAYRQSAATLNLIRAFANGGYANLENAHRWMLGFVKDSPQSARYRELAERITESIDFMRAIGIDPETHPEMRSTDFYTSHEALLLGYEQAMTRVDSTTGDWYATSGHMLWIGDRTRQVDHAHVEYMRGIKNPIGLKCGPSLTTDGLLKLIDKLNPEDEAGRLTLICRFGAGKVFDHLPALVRAVKQEGRTVVWSCDPMHGNTVKAASGYKTRPFERVMSEVRDFFAVHQAEGTYAGGIHLEMTGKNVTECTGGARALTDADLMDRYHTYCDPRLNAEQALEIAFLTSELVKQERQGGARIDPVAAE</sequence>
<dbReference type="SUPFAM" id="SSF51569">
    <property type="entry name" value="Aldolase"/>
    <property type="match status" value="1"/>
</dbReference>
<protein>
    <recommendedName>
        <fullName evidence="3">Phospho-2-dehydro-3-deoxyheptonate aldolase</fullName>
        <ecNumber evidence="3">2.5.1.54</ecNumber>
    </recommendedName>
</protein>
<accession>A0ABS7VLS3</accession>
<dbReference type="PANTHER" id="PTHR21337:SF0">
    <property type="entry name" value="PHOSPHO-2-DEHYDRO-3-DEOXYHEPTONATE ALDOLASE"/>
    <property type="match status" value="1"/>
</dbReference>
<dbReference type="InterPro" id="IPR013785">
    <property type="entry name" value="Aldolase_TIM"/>
</dbReference>
<dbReference type="GO" id="GO:0003849">
    <property type="term" value="F:3-deoxy-7-phosphoheptulonate synthase activity"/>
    <property type="evidence" value="ECO:0007669"/>
    <property type="project" value="UniProtKB-EC"/>
</dbReference>
<dbReference type="EC" id="2.5.1.54" evidence="3"/>
<dbReference type="NCBIfam" id="TIGR01358">
    <property type="entry name" value="DAHP_synth_II"/>
    <property type="match status" value="1"/>
</dbReference>
<comment type="catalytic activity">
    <reaction evidence="3">
        <text>D-erythrose 4-phosphate + phosphoenolpyruvate + H2O = 7-phospho-2-dehydro-3-deoxy-D-arabino-heptonate + phosphate</text>
        <dbReference type="Rhea" id="RHEA:14717"/>
        <dbReference type="ChEBI" id="CHEBI:15377"/>
        <dbReference type="ChEBI" id="CHEBI:16897"/>
        <dbReference type="ChEBI" id="CHEBI:43474"/>
        <dbReference type="ChEBI" id="CHEBI:58394"/>
        <dbReference type="ChEBI" id="CHEBI:58702"/>
        <dbReference type="EC" id="2.5.1.54"/>
    </reaction>
</comment>
<dbReference type="PANTHER" id="PTHR21337">
    <property type="entry name" value="PHOSPHO-2-DEHYDRO-3-DEOXYHEPTONATE ALDOLASE 1, 2"/>
    <property type="match status" value="1"/>
</dbReference>
<comment type="similarity">
    <text evidence="1 3">Belongs to the class-II DAHP synthase family.</text>
</comment>
<dbReference type="Proteomes" id="UP000704176">
    <property type="component" value="Unassembled WGS sequence"/>
</dbReference>
<comment type="caution">
    <text evidence="4">The sequence shown here is derived from an EMBL/GenBank/DDBJ whole genome shotgun (WGS) entry which is preliminary data.</text>
</comment>
<evidence type="ECO:0000256" key="1">
    <source>
        <dbReference type="ARBA" id="ARBA00008911"/>
    </source>
</evidence>
<gene>
    <name evidence="4" type="ORF">K9B37_09310</name>
</gene>
<evidence type="ECO:0000313" key="4">
    <source>
        <dbReference type="EMBL" id="MBZ6076483.1"/>
    </source>
</evidence>
<dbReference type="RefSeq" id="WP_224312800.1">
    <property type="nucleotide sequence ID" value="NZ_JAIRBM010000005.1"/>
</dbReference>
<dbReference type="Pfam" id="PF01474">
    <property type="entry name" value="DAHP_synth_2"/>
    <property type="match status" value="1"/>
</dbReference>
<organism evidence="4 5">
    <name type="scientific">Microvirga puerhi</name>
    <dbReference type="NCBI Taxonomy" id="2876078"/>
    <lineage>
        <taxon>Bacteria</taxon>
        <taxon>Pseudomonadati</taxon>
        <taxon>Pseudomonadota</taxon>
        <taxon>Alphaproteobacteria</taxon>
        <taxon>Hyphomicrobiales</taxon>
        <taxon>Methylobacteriaceae</taxon>
        <taxon>Microvirga</taxon>
    </lineage>
</organism>
<dbReference type="EMBL" id="JAIRBM010000005">
    <property type="protein sequence ID" value="MBZ6076483.1"/>
    <property type="molecule type" value="Genomic_DNA"/>
</dbReference>
<dbReference type="Gene3D" id="3.20.20.70">
    <property type="entry name" value="Aldolase class I"/>
    <property type="match status" value="1"/>
</dbReference>
<keyword evidence="2 3" id="KW-0808">Transferase</keyword>